<dbReference type="PANTHER" id="PTHR45398">
    <property type="match status" value="1"/>
</dbReference>
<dbReference type="RefSeq" id="WP_249250965.1">
    <property type="nucleotide sequence ID" value="NZ_JAKIKT010000015.1"/>
</dbReference>
<dbReference type="EMBL" id="JAKIKT010000015">
    <property type="protein sequence ID" value="MCL2916440.1"/>
    <property type="molecule type" value="Genomic_DNA"/>
</dbReference>
<dbReference type="Proteomes" id="UP001202831">
    <property type="component" value="Unassembled WGS sequence"/>
</dbReference>
<reference evidence="3 4" key="1">
    <citation type="submission" date="2022-01" db="EMBL/GenBank/DDBJ databases">
        <title>Whole genome-based taxonomy of the Shewanellaceae.</title>
        <authorList>
            <person name="Martin-Rodriguez A.J."/>
        </authorList>
    </citation>
    <scope>NUCLEOTIDE SEQUENCE [LARGE SCALE GENOMIC DNA]</scope>
    <source>
        <strain evidence="3 4">DSM 21332</strain>
    </source>
</reference>
<evidence type="ECO:0000313" key="3">
    <source>
        <dbReference type="EMBL" id="MCL2916440.1"/>
    </source>
</evidence>
<dbReference type="Gene3D" id="3.40.50.12780">
    <property type="entry name" value="N-terminal domain of ligase-like"/>
    <property type="match status" value="1"/>
</dbReference>
<dbReference type="Pfam" id="PF00501">
    <property type="entry name" value="AMP-binding"/>
    <property type="match status" value="1"/>
</dbReference>
<dbReference type="Pfam" id="PF22818">
    <property type="entry name" value="ApeI-like"/>
    <property type="match status" value="1"/>
</dbReference>
<gene>
    <name evidence="3" type="ORF">L2725_22140</name>
</gene>
<dbReference type="InterPro" id="IPR029069">
    <property type="entry name" value="HotDog_dom_sf"/>
</dbReference>
<dbReference type="Gene3D" id="3.30.300.30">
    <property type="match status" value="1"/>
</dbReference>
<dbReference type="SUPFAM" id="SSF56801">
    <property type="entry name" value="Acetyl-CoA synthetase-like"/>
    <property type="match status" value="1"/>
</dbReference>
<feature type="domain" description="ApeI dehydratase-like" evidence="2">
    <location>
        <begin position="483"/>
        <end position="579"/>
    </location>
</feature>
<sequence length="587" mass="65242">MGKKENSLISCYSVAQLPMALADNSELAWGAEGVITGSQFKADVGNLTHQLRQRTESRWALCFDNSYQFAVALFACCHSGKHLVLPGNYQAGALEEISQHFDALLYDQPVDANLPATLQIQLPTHSDSTTAQLACLTPESIRLTLFTSGSSGTPKAIHKHLGLLDVEIQQLHLLWGNQLTGCRVASTVSHQHIYGLLFRLLWPLCAERPFAAENLIYPEQVMAEAAPNTWLISSPALLKRLGNEAAQDKYRMMFSSGGPLPLTAADDCQRLFNLRPMEIFGSTETGGIAFRQQRELTTPWQLFPGHGMRLAADAGIVLKSSFIPAEDCQQGWYHTSDRAELIGDHQFRLLGRTDRVVKIEEKRISLTEVERHLTNLEWLEEAAALPLDDGKRLSIAAVISLSDSGKAEIAKLGKGKFNLALRSRLRSYLEPVGIPRRFRIVEQIPVNSQGKRLYQALVQLFSDQEKEKNRMVRVLPQILHSDVQGNTARIELQPDADLLDFQGHFPQFALLPGVTQIDWAIRFAAALLSTDGRFAGMEVIKFQEPITPGARVTLELSWAEDKQKLTFSYSSPLGMHSSGRIKLEPNA</sequence>
<dbReference type="InterPro" id="IPR042099">
    <property type="entry name" value="ANL_N_sf"/>
</dbReference>
<proteinExistence type="predicted"/>
<comment type="caution">
    <text evidence="3">The sequence shown here is derived from an EMBL/GenBank/DDBJ whole genome shotgun (WGS) entry which is preliminary data.</text>
</comment>
<protein>
    <submittedName>
        <fullName evidence="3">AMP-binding protein</fullName>
    </submittedName>
</protein>
<evidence type="ECO:0000313" key="4">
    <source>
        <dbReference type="Proteomes" id="UP001202831"/>
    </source>
</evidence>
<dbReference type="SUPFAM" id="SSF54637">
    <property type="entry name" value="Thioesterase/thiol ester dehydrase-isomerase"/>
    <property type="match status" value="1"/>
</dbReference>
<dbReference type="InterPro" id="IPR000873">
    <property type="entry name" value="AMP-dep_synth/lig_dom"/>
</dbReference>
<dbReference type="InterPro" id="IPR054545">
    <property type="entry name" value="ApeI-like"/>
</dbReference>
<evidence type="ECO:0000259" key="2">
    <source>
        <dbReference type="Pfam" id="PF22818"/>
    </source>
</evidence>
<feature type="domain" description="AMP-dependent synthetase/ligase" evidence="1">
    <location>
        <begin position="33"/>
        <end position="298"/>
    </location>
</feature>
<name>A0ABT0NDL4_9GAMM</name>
<dbReference type="InterPro" id="IPR045851">
    <property type="entry name" value="AMP-bd_C_sf"/>
</dbReference>
<organism evidence="3 4">
    <name type="scientific">Shewanella corallii</name>
    <dbReference type="NCBI Taxonomy" id="560080"/>
    <lineage>
        <taxon>Bacteria</taxon>
        <taxon>Pseudomonadati</taxon>
        <taxon>Pseudomonadota</taxon>
        <taxon>Gammaproteobacteria</taxon>
        <taxon>Alteromonadales</taxon>
        <taxon>Shewanellaceae</taxon>
        <taxon>Shewanella</taxon>
    </lineage>
</organism>
<accession>A0ABT0NDL4</accession>
<dbReference type="PANTHER" id="PTHR45398:SF1">
    <property type="entry name" value="ENZYME, PUTATIVE (JCVI)-RELATED"/>
    <property type="match status" value="1"/>
</dbReference>
<evidence type="ECO:0000259" key="1">
    <source>
        <dbReference type="Pfam" id="PF00501"/>
    </source>
</evidence>
<dbReference type="Gene3D" id="3.10.129.10">
    <property type="entry name" value="Hotdog Thioesterase"/>
    <property type="match status" value="1"/>
</dbReference>
<keyword evidence="4" id="KW-1185">Reference proteome</keyword>